<feature type="binding site" evidence="13">
    <location>
        <position position="196"/>
    </location>
    <ligand>
        <name>S-adenosyl-L-methionine</name>
        <dbReference type="ChEBI" id="CHEBI:59789"/>
    </ligand>
</feature>
<dbReference type="Pfam" id="PF21016">
    <property type="entry name" value="RlmN_N"/>
    <property type="match status" value="1"/>
</dbReference>
<evidence type="ECO:0000256" key="1">
    <source>
        <dbReference type="ARBA" id="ARBA00004496"/>
    </source>
</evidence>
<evidence type="ECO:0000256" key="13">
    <source>
        <dbReference type="HAMAP-Rule" id="MF_01849"/>
    </source>
</evidence>
<comment type="caution">
    <text evidence="15">The sequence shown here is derived from an EMBL/GenBank/DDBJ whole genome shotgun (WGS) entry which is preliminary data.</text>
</comment>
<dbReference type="InterPro" id="IPR040072">
    <property type="entry name" value="Methyltransferase_A"/>
</dbReference>
<keyword evidence="6 13" id="KW-0808">Transferase</keyword>
<feature type="binding site" evidence="13">
    <location>
        <begin position="164"/>
        <end position="165"/>
    </location>
    <ligand>
        <name>S-adenosyl-L-methionine</name>
        <dbReference type="ChEBI" id="CHEBI:59789"/>
    </ligand>
</feature>
<dbReference type="GO" id="GO:0070040">
    <property type="term" value="F:rRNA (adenine(2503)-C2-)-methyltransferase activity"/>
    <property type="evidence" value="ECO:0007669"/>
    <property type="project" value="UniProtKB-UniRule"/>
</dbReference>
<dbReference type="GO" id="GO:0051539">
    <property type="term" value="F:4 iron, 4 sulfur cluster binding"/>
    <property type="evidence" value="ECO:0007669"/>
    <property type="project" value="UniProtKB-UniRule"/>
</dbReference>
<keyword evidence="10 13" id="KW-0408">Iron</keyword>
<keyword evidence="2 13" id="KW-0004">4Fe-4S</keyword>
<dbReference type="FunFam" id="3.20.20.70:FF:000014">
    <property type="entry name" value="Probable dual-specificity RNA methyltransferase RlmN"/>
    <property type="match status" value="1"/>
</dbReference>
<dbReference type="OrthoDB" id="9793973at2"/>
<feature type="binding site" evidence="13">
    <location>
        <position position="116"/>
    </location>
    <ligand>
        <name>[4Fe-4S] cluster</name>
        <dbReference type="ChEBI" id="CHEBI:49883"/>
        <note>4Fe-4S-S-AdoMet</note>
    </ligand>
</feature>
<gene>
    <name evidence="13" type="primary">rlmN</name>
    <name evidence="15" type="ORF">BKP37_02050</name>
</gene>
<dbReference type="Pfam" id="PF04055">
    <property type="entry name" value="Radical_SAM"/>
    <property type="match status" value="1"/>
</dbReference>
<dbReference type="GO" id="GO:0019843">
    <property type="term" value="F:rRNA binding"/>
    <property type="evidence" value="ECO:0007669"/>
    <property type="project" value="UniProtKB-UniRule"/>
</dbReference>
<protein>
    <recommendedName>
        <fullName evidence="13">Probable dual-specificity RNA methyltransferase RlmN</fullName>
        <ecNumber evidence="13">2.1.1.192</ecNumber>
    </recommendedName>
    <alternativeName>
        <fullName evidence="13">23S rRNA (adenine(2503)-C(2))-methyltransferase</fullName>
    </alternativeName>
    <alternativeName>
        <fullName evidence="13">23S rRNA m2A2503 methyltransferase</fullName>
    </alternativeName>
    <alternativeName>
        <fullName evidence="13">Ribosomal RNA large subunit methyltransferase N</fullName>
    </alternativeName>
    <alternativeName>
        <fullName evidence="13">tRNA (adenine(37)-C(2))-methyltransferase</fullName>
    </alternativeName>
    <alternativeName>
        <fullName evidence="13">tRNA m2A37 methyltransferase</fullName>
    </alternativeName>
</protein>
<evidence type="ECO:0000256" key="9">
    <source>
        <dbReference type="ARBA" id="ARBA00022723"/>
    </source>
</evidence>
<feature type="binding site" evidence="13">
    <location>
        <begin position="219"/>
        <end position="221"/>
    </location>
    <ligand>
        <name>S-adenosyl-L-methionine</name>
        <dbReference type="ChEBI" id="CHEBI:59789"/>
    </ligand>
</feature>
<evidence type="ECO:0000256" key="7">
    <source>
        <dbReference type="ARBA" id="ARBA00022691"/>
    </source>
</evidence>
<dbReference type="PANTHER" id="PTHR30544:SF5">
    <property type="entry name" value="RADICAL SAM CORE DOMAIN-CONTAINING PROTEIN"/>
    <property type="match status" value="1"/>
</dbReference>
<dbReference type="InterPro" id="IPR013785">
    <property type="entry name" value="Aldolase_TIM"/>
</dbReference>
<evidence type="ECO:0000256" key="12">
    <source>
        <dbReference type="ARBA" id="ARBA00023157"/>
    </source>
</evidence>
<dbReference type="SUPFAM" id="SSF102114">
    <property type="entry name" value="Radical SAM enzymes"/>
    <property type="match status" value="1"/>
</dbReference>
<keyword evidence="3 13" id="KW-0963">Cytoplasm</keyword>
<evidence type="ECO:0000256" key="4">
    <source>
        <dbReference type="ARBA" id="ARBA00022552"/>
    </source>
</evidence>
<dbReference type="GO" id="GO:0002935">
    <property type="term" value="F:tRNA (adenine(37)-C2)-methyltransferase activity"/>
    <property type="evidence" value="ECO:0007669"/>
    <property type="project" value="UniProtKB-UniRule"/>
</dbReference>
<evidence type="ECO:0000256" key="2">
    <source>
        <dbReference type="ARBA" id="ARBA00022485"/>
    </source>
</evidence>
<feature type="binding site" evidence="13">
    <location>
        <position position="112"/>
    </location>
    <ligand>
        <name>[4Fe-4S] cluster</name>
        <dbReference type="ChEBI" id="CHEBI:49883"/>
        <note>4Fe-4S-S-AdoMet</note>
    </ligand>
</feature>
<evidence type="ECO:0000259" key="14">
    <source>
        <dbReference type="PROSITE" id="PS51918"/>
    </source>
</evidence>
<dbReference type="InterPro" id="IPR007197">
    <property type="entry name" value="rSAM"/>
</dbReference>
<comment type="function">
    <text evidence="13">Specifically methylates position 2 of adenine 2503 in 23S rRNA and position 2 of adenine 37 in tRNAs.</text>
</comment>
<keyword evidence="11 13" id="KW-0411">Iron-sulfur</keyword>
<dbReference type="EC" id="2.1.1.192" evidence="13"/>
<accession>A0A1S2LXU4</accession>
<comment type="caution">
    <text evidence="13">Lacks conserved residue(s) required for the propagation of feature annotation.</text>
</comment>
<dbReference type="PROSITE" id="PS51918">
    <property type="entry name" value="RADICAL_SAM"/>
    <property type="match status" value="1"/>
</dbReference>
<dbReference type="Proteomes" id="UP000179524">
    <property type="component" value="Unassembled WGS sequence"/>
</dbReference>
<comment type="catalytic activity">
    <reaction evidence="13">
        <text>adenosine(37) in tRNA + 2 reduced [2Fe-2S]-[ferredoxin] + 2 S-adenosyl-L-methionine = 2-methyladenosine(37) in tRNA + 5'-deoxyadenosine + L-methionine + 2 oxidized [2Fe-2S]-[ferredoxin] + S-adenosyl-L-homocysteine</text>
        <dbReference type="Rhea" id="RHEA:43332"/>
        <dbReference type="Rhea" id="RHEA-COMP:10000"/>
        <dbReference type="Rhea" id="RHEA-COMP:10001"/>
        <dbReference type="Rhea" id="RHEA-COMP:10162"/>
        <dbReference type="Rhea" id="RHEA-COMP:10485"/>
        <dbReference type="ChEBI" id="CHEBI:17319"/>
        <dbReference type="ChEBI" id="CHEBI:33737"/>
        <dbReference type="ChEBI" id="CHEBI:33738"/>
        <dbReference type="ChEBI" id="CHEBI:57844"/>
        <dbReference type="ChEBI" id="CHEBI:57856"/>
        <dbReference type="ChEBI" id="CHEBI:59789"/>
        <dbReference type="ChEBI" id="CHEBI:74411"/>
        <dbReference type="ChEBI" id="CHEBI:74497"/>
        <dbReference type="EC" id="2.1.1.192"/>
    </reaction>
</comment>
<dbReference type="SFLD" id="SFLDS00029">
    <property type="entry name" value="Radical_SAM"/>
    <property type="match status" value="1"/>
</dbReference>
<dbReference type="GO" id="GO:0030488">
    <property type="term" value="P:tRNA methylation"/>
    <property type="evidence" value="ECO:0007669"/>
    <property type="project" value="UniProtKB-UniRule"/>
</dbReference>
<name>A0A1S2LXU4_9BACI</name>
<proteinExistence type="inferred from homology"/>
<dbReference type="GO" id="GO:0070475">
    <property type="term" value="P:rRNA base methylation"/>
    <property type="evidence" value="ECO:0007669"/>
    <property type="project" value="UniProtKB-UniRule"/>
</dbReference>
<dbReference type="EMBL" id="MLQR01000001">
    <property type="protein sequence ID" value="OIJ17311.1"/>
    <property type="molecule type" value="Genomic_DNA"/>
</dbReference>
<dbReference type="SFLD" id="SFLDF00275">
    <property type="entry name" value="adenosine_C2_methyltransferase"/>
    <property type="match status" value="1"/>
</dbReference>
<comment type="miscellaneous">
    <text evidence="13">Reaction proceeds by a ping-pong mechanism involving intermediate methylation of a conserved cysteine residue.</text>
</comment>
<dbReference type="AlphaFoldDB" id="A0A1S2LXU4"/>
<dbReference type="Gene3D" id="1.10.150.530">
    <property type="match status" value="1"/>
</dbReference>
<keyword evidence="9 13" id="KW-0479">Metal-binding</keyword>
<dbReference type="GO" id="GO:0046872">
    <property type="term" value="F:metal ion binding"/>
    <property type="evidence" value="ECO:0007669"/>
    <property type="project" value="UniProtKB-KW"/>
</dbReference>
<keyword evidence="8 13" id="KW-0819">tRNA processing</keyword>
<keyword evidence="12 13" id="KW-1015">Disulfide bond</keyword>
<evidence type="ECO:0000256" key="11">
    <source>
        <dbReference type="ARBA" id="ARBA00023014"/>
    </source>
</evidence>
<keyword evidence="7 13" id="KW-0949">S-adenosyl-L-methionine</keyword>
<dbReference type="PANTHER" id="PTHR30544">
    <property type="entry name" value="23S RRNA METHYLTRANSFERASE"/>
    <property type="match status" value="1"/>
</dbReference>
<dbReference type="InterPro" id="IPR004383">
    <property type="entry name" value="rRNA_lsu_MTrfase_RlmN/Cfr"/>
</dbReference>
<dbReference type="SFLD" id="SFLDG01062">
    <property type="entry name" value="methyltransferase_(Class_A)"/>
    <property type="match status" value="1"/>
</dbReference>
<dbReference type="GO" id="GO:0000049">
    <property type="term" value="F:tRNA binding"/>
    <property type="evidence" value="ECO:0007669"/>
    <property type="project" value="UniProtKB-UniRule"/>
</dbReference>
<dbReference type="InterPro" id="IPR048641">
    <property type="entry name" value="RlmN_N"/>
</dbReference>
<reference evidence="15 16" key="1">
    <citation type="submission" date="2016-10" db="EMBL/GenBank/DDBJ databases">
        <title>Draft genome sequences of four alkaliphilic bacteria belonging to the Anaerobacillus genus.</title>
        <authorList>
            <person name="Bassil N.M."/>
            <person name="Lloyd J.R."/>
        </authorList>
    </citation>
    <scope>NUCLEOTIDE SEQUENCE [LARGE SCALE GENOMIC DNA]</scope>
    <source>
        <strain evidence="15 16">DSM 18345</strain>
    </source>
</reference>
<keyword evidence="5 13" id="KW-0489">Methyltransferase</keyword>
<evidence type="ECO:0000256" key="6">
    <source>
        <dbReference type="ARBA" id="ARBA00022679"/>
    </source>
</evidence>
<keyword evidence="16" id="KW-1185">Reference proteome</keyword>
<dbReference type="InterPro" id="IPR058240">
    <property type="entry name" value="rSAM_sf"/>
</dbReference>
<feature type="binding site" evidence="13">
    <location>
        <position position="296"/>
    </location>
    <ligand>
        <name>S-adenosyl-L-methionine</name>
        <dbReference type="ChEBI" id="CHEBI:59789"/>
    </ligand>
</feature>
<evidence type="ECO:0000256" key="5">
    <source>
        <dbReference type="ARBA" id="ARBA00022603"/>
    </source>
</evidence>
<sequence length="355" mass="40708">MTNKSIYGLTFEQLSAWLLEYGHKKGRAEKVWEWLYRNRVKNFTEMVDVNKDCIQLLQDNFVIETLTEHIKQEASDGTIKFLFKLEDGHLIETVLMRHPYGLSVCVTTQVGCNIGCSFCASGLLTKKRDLISAEIVEQIMKIQFHLDQIGQGEKVSHIVVMGIGEPFDNYENMVNFLQVVIDQKGLAIGSRKITVSTSGIVGKIYEFTDRKLHVNLAISLHAPNDELRTKIMKINRVYPIEKLMESIKYFLKTNRRIMLEYILLKGVNDQQQHALELADLLKDIPQGAAVNLIPYNPVDEHDQYQRSEQKDVIGFYETLRKKGIICSIRQEHGTDIDAACGQLRSKQMKEEKSNI</sequence>
<keyword evidence="4 13" id="KW-0698">rRNA processing</keyword>
<evidence type="ECO:0000256" key="8">
    <source>
        <dbReference type="ARBA" id="ARBA00022694"/>
    </source>
</evidence>
<comment type="subcellular location">
    <subcellularLocation>
        <location evidence="1 13">Cytoplasm</location>
    </subcellularLocation>
</comment>
<evidence type="ECO:0000313" key="15">
    <source>
        <dbReference type="EMBL" id="OIJ17311.1"/>
    </source>
</evidence>
<feature type="domain" description="Radical SAM core" evidence="14">
    <location>
        <begin position="98"/>
        <end position="335"/>
    </location>
</feature>
<dbReference type="HAMAP" id="MF_01849">
    <property type="entry name" value="RNA_methyltr_RlmN"/>
    <property type="match status" value="1"/>
</dbReference>
<dbReference type="Gene3D" id="3.20.20.70">
    <property type="entry name" value="Aldolase class I"/>
    <property type="match status" value="1"/>
</dbReference>
<dbReference type="NCBIfam" id="TIGR00048">
    <property type="entry name" value="rRNA_mod_RlmN"/>
    <property type="match status" value="1"/>
</dbReference>
<dbReference type="GO" id="GO:0005737">
    <property type="term" value="C:cytoplasm"/>
    <property type="evidence" value="ECO:0007669"/>
    <property type="project" value="UniProtKB-SubCell"/>
</dbReference>
<evidence type="ECO:0000256" key="10">
    <source>
        <dbReference type="ARBA" id="ARBA00023004"/>
    </source>
</evidence>
<evidence type="ECO:0000313" key="16">
    <source>
        <dbReference type="Proteomes" id="UP000179524"/>
    </source>
</evidence>
<dbReference type="RefSeq" id="WP_071308037.1">
    <property type="nucleotide sequence ID" value="NZ_MLQR01000001.1"/>
</dbReference>
<comment type="catalytic activity">
    <reaction evidence="13">
        <text>adenosine(2503) in 23S rRNA + 2 reduced [2Fe-2S]-[ferredoxin] + 2 S-adenosyl-L-methionine = 2-methyladenosine(2503) in 23S rRNA + 5'-deoxyadenosine + L-methionine + 2 oxidized [2Fe-2S]-[ferredoxin] + S-adenosyl-L-homocysteine</text>
        <dbReference type="Rhea" id="RHEA:42916"/>
        <dbReference type="Rhea" id="RHEA-COMP:10000"/>
        <dbReference type="Rhea" id="RHEA-COMP:10001"/>
        <dbReference type="Rhea" id="RHEA-COMP:10152"/>
        <dbReference type="Rhea" id="RHEA-COMP:10282"/>
        <dbReference type="ChEBI" id="CHEBI:17319"/>
        <dbReference type="ChEBI" id="CHEBI:33737"/>
        <dbReference type="ChEBI" id="CHEBI:33738"/>
        <dbReference type="ChEBI" id="CHEBI:57844"/>
        <dbReference type="ChEBI" id="CHEBI:57856"/>
        <dbReference type="ChEBI" id="CHEBI:59789"/>
        <dbReference type="ChEBI" id="CHEBI:74411"/>
        <dbReference type="ChEBI" id="CHEBI:74497"/>
        <dbReference type="EC" id="2.1.1.192"/>
    </reaction>
</comment>
<feature type="binding site" evidence="13">
    <location>
        <position position="119"/>
    </location>
    <ligand>
        <name>[4Fe-4S] cluster</name>
        <dbReference type="ChEBI" id="CHEBI:49883"/>
        <note>4Fe-4S-S-AdoMet</note>
    </ligand>
</feature>
<comment type="cofactor">
    <cofactor evidence="13">
        <name>[4Fe-4S] cluster</name>
        <dbReference type="ChEBI" id="CHEBI:49883"/>
    </cofactor>
    <text evidence="13">Binds 1 [4Fe-4S] cluster. The cluster is coordinated with 3 cysteines and an exchangeable S-adenosyl-L-methionine.</text>
</comment>
<dbReference type="CDD" id="cd01335">
    <property type="entry name" value="Radical_SAM"/>
    <property type="match status" value="1"/>
</dbReference>
<feature type="active site" description="Proton acceptor" evidence="13">
    <location>
        <position position="92"/>
    </location>
</feature>
<dbReference type="PIRSF" id="PIRSF006004">
    <property type="entry name" value="CHP00048"/>
    <property type="match status" value="1"/>
</dbReference>
<evidence type="ECO:0000256" key="3">
    <source>
        <dbReference type="ARBA" id="ARBA00022490"/>
    </source>
</evidence>
<organism evidence="15 16">
    <name type="scientific">Anaerobacillus alkalilacustris</name>
    <dbReference type="NCBI Taxonomy" id="393763"/>
    <lineage>
        <taxon>Bacteria</taxon>
        <taxon>Bacillati</taxon>
        <taxon>Bacillota</taxon>
        <taxon>Bacilli</taxon>
        <taxon>Bacillales</taxon>
        <taxon>Bacillaceae</taxon>
        <taxon>Anaerobacillus</taxon>
    </lineage>
</organism>
<dbReference type="InterPro" id="IPR027492">
    <property type="entry name" value="RNA_MTrfase_RlmN"/>
</dbReference>
<comment type="similarity">
    <text evidence="13">Belongs to the radical SAM superfamily. RlmN family.</text>
</comment>
<feature type="active site" description="S-methylcysteine intermediate" evidence="13">
    <location>
        <position position="340"/>
    </location>
</feature>